<dbReference type="Pfam" id="PF00420">
    <property type="entry name" value="Oxidored_q2"/>
    <property type="match status" value="1"/>
</dbReference>
<feature type="transmembrane region" description="Helical" evidence="9">
    <location>
        <begin position="504"/>
        <end position="525"/>
    </location>
</feature>
<feature type="transmembrane region" description="Helical" evidence="9">
    <location>
        <begin position="600"/>
        <end position="620"/>
    </location>
</feature>
<feature type="transmembrane region" description="Helical" evidence="9">
    <location>
        <begin position="691"/>
        <end position="709"/>
    </location>
</feature>
<name>A0AA39CQY6_9EURO</name>
<feature type="transmembrane region" description="Helical" evidence="9">
    <location>
        <begin position="1317"/>
        <end position="1335"/>
    </location>
</feature>
<dbReference type="PANTHER" id="PTHR43373:SF1">
    <property type="entry name" value="NA(+)_H(+) ANTIPORTER SUBUNIT A"/>
    <property type="match status" value="1"/>
</dbReference>
<feature type="transmembrane region" description="Helical" evidence="9">
    <location>
        <begin position="1372"/>
        <end position="1391"/>
    </location>
</feature>
<protein>
    <recommendedName>
        <fullName evidence="16">Monovalent cation/H+ antiporter subunit A</fullName>
    </recommendedName>
</protein>
<proteinExistence type="predicted"/>
<feature type="transmembrane region" description="Helical" evidence="9">
    <location>
        <begin position="995"/>
        <end position="1017"/>
    </location>
</feature>
<feature type="domain" description="MrpA C-terminal/MbhD" evidence="13">
    <location>
        <begin position="611"/>
        <end position="675"/>
    </location>
</feature>
<feature type="domain" description="NADH:quinone oxidoreductase/Mrp antiporter transmembrane" evidence="10">
    <location>
        <begin position="128"/>
        <end position="417"/>
    </location>
</feature>
<feature type="transmembrane region" description="Helical" evidence="9">
    <location>
        <begin position="1447"/>
        <end position="1466"/>
    </location>
</feature>
<comment type="subcellular location">
    <subcellularLocation>
        <location evidence="1">Cell membrane</location>
        <topology evidence="1">Multi-pass membrane protein</topology>
    </subcellularLocation>
</comment>
<feature type="domain" description="NADH-Ubiquinone oxidoreductase (complex I) chain 5 N-terminal" evidence="11">
    <location>
        <begin position="68"/>
        <end position="112"/>
    </location>
</feature>
<feature type="transmembrane region" description="Helical" evidence="9">
    <location>
        <begin position="570"/>
        <end position="588"/>
    </location>
</feature>
<feature type="transmembrane region" description="Helical" evidence="9">
    <location>
        <begin position="111"/>
        <end position="127"/>
    </location>
</feature>
<reference evidence="15" key="1">
    <citation type="submission" date="2022-10" db="EMBL/GenBank/DDBJ databases">
        <title>Culturing micro-colonial fungi from biological soil crusts in the Mojave desert and describing Neophaeococcomyces mojavensis, and introducing the new genera and species Taxawa tesnikishii.</title>
        <authorList>
            <person name="Kurbessoian T."/>
            <person name="Stajich J.E."/>
        </authorList>
    </citation>
    <scope>NUCLEOTIDE SEQUENCE</scope>
    <source>
        <strain evidence="15">TK_35</strain>
    </source>
</reference>
<feature type="transmembrane region" description="Helical" evidence="9">
    <location>
        <begin position="6"/>
        <end position="23"/>
    </location>
</feature>
<feature type="domain" description="Na+/H+ antiporter MnhB subunit-related protein" evidence="12">
    <location>
        <begin position="788"/>
        <end position="904"/>
    </location>
</feature>
<keyword evidence="3" id="KW-0050">Antiport</keyword>
<dbReference type="PRINTS" id="PR01434">
    <property type="entry name" value="NADHDHGNASE5"/>
</dbReference>
<evidence type="ECO:0000259" key="11">
    <source>
        <dbReference type="Pfam" id="PF00662"/>
    </source>
</evidence>
<feature type="transmembrane region" description="Helical" evidence="9">
    <location>
        <begin position="1412"/>
        <end position="1435"/>
    </location>
</feature>
<dbReference type="NCBIfam" id="NF009309">
    <property type="entry name" value="PRK12666.1"/>
    <property type="match status" value="1"/>
</dbReference>
<feature type="transmembrane region" description="Helical" evidence="9">
    <location>
        <begin position="923"/>
        <end position="941"/>
    </location>
</feature>
<evidence type="ECO:0000256" key="2">
    <source>
        <dbReference type="ARBA" id="ARBA00022448"/>
    </source>
</evidence>
<dbReference type="EMBL" id="JAPDRN010000129">
    <property type="protein sequence ID" value="KAJ9619774.1"/>
    <property type="molecule type" value="Genomic_DNA"/>
</dbReference>
<feature type="transmembrane region" description="Helical" evidence="9">
    <location>
        <begin position="851"/>
        <end position="872"/>
    </location>
</feature>
<feature type="transmembrane region" description="Helical" evidence="9">
    <location>
        <begin position="1110"/>
        <end position="1136"/>
    </location>
</feature>
<feature type="transmembrane region" description="Helical" evidence="9">
    <location>
        <begin position="411"/>
        <end position="429"/>
    </location>
</feature>
<feature type="transmembrane region" description="Helical" evidence="9">
    <location>
        <begin position="1342"/>
        <end position="1360"/>
    </location>
</feature>
<dbReference type="Pfam" id="PF20501">
    <property type="entry name" value="MbhE"/>
    <property type="match status" value="1"/>
</dbReference>
<feature type="domain" description="MrpA C-terminal/MbhE" evidence="14">
    <location>
        <begin position="685"/>
        <end position="775"/>
    </location>
</feature>
<evidence type="ECO:0000259" key="13">
    <source>
        <dbReference type="Pfam" id="PF13244"/>
    </source>
</evidence>
<feature type="transmembrane region" description="Helical" evidence="9">
    <location>
        <begin position="1276"/>
        <end position="1297"/>
    </location>
</feature>
<gene>
    <name evidence="15" type="ORF">H2204_012536</name>
</gene>
<dbReference type="GO" id="GO:0005886">
    <property type="term" value="C:plasma membrane"/>
    <property type="evidence" value="ECO:0007669"/>
    <property type="project" value="UniProtKB-SubCell"/>
</dbReference>
<feature type="transmembrane region" description="Helical" evidence="9">
    <location>
        <begin position="1167"/>
        <end position="1186"/>
    </location>
</feature>
<feature type="transmembrane region" description="Helical" evidence="9">
    <location>
        <begin position="324"/>
        <end position="348"/>
    </location>
</feature>
<keyword evidence="4" id="KW-1003">Cell membrane</keyword>
<keyword evidence="2" id="KW-0813">Transport</keyword>
<feature type="transmembrane region" description="Helical" evidence="9">
    <location>
        <begin position="300"/>
        <end position="318"/>
    </location>
</feature>
<dbReference type="Pfam" id="PF00662">
    <property type="entry name" value="Proton_antipo_N"/>
    <property type="match status" value="1"/>
</dbReference>
<evidence type="ECO:0000256" key="5">
    <source>
        <dbReference type="ARBA" id="ARBA00022692"/>
    </source>
</evidence>
<dbReference type="GO" id="GO:0006811">
    <property type="term" value="P:monoatomic ion transport"/>
    <property type="evidence" value="ECO:0007669"/>
    <property type="project" value="UniProtKB-KW"/>
</dbReference>
<dbReference type="InterPro" id="IPR039428">
    <property type="entry name" value="NUOK/Mnh_C1-like"/>
</dbReference>
<feature type="transmembrane region" description="Helical" evidence="9">
    <location>
        <begin position="948"/>
        <end position="967"/>
    </location>
</feature>
<evidence type="ECO:0000256" key="7">
    <source>
        <dbReference type="ARBA" id="ARBA00023065"/>
    </source>
</evidence>
<feature type="transmembrane region" description="Helical" evidence="9">
    <location>
        <begin position="79"/>
        <end position="99"/>
    </location>
</feature>
<keyword evidence="6 9" id="KW-1133">Transmembrane helix</keyword>
<dbReference type="PANTHER" id="PTHR43373">
    <property type="entry name" value="NA(+)/H(+) ANTIPORTER SUBUNIT"/>
    <property type="match status" value="1"/>
</dbReference>
<evidence type="ECO:0000313" key="15">
    <source>
        <dbReference type="EMBL" id="KAJ9619774.1"/>
    </source>
</evidence>
<dbReference type="InterPro" id="IPR007182">
    <property type="entry name" value="MnhB"/>
</dbReference>
<feature type="transmembrane region" description="Helical" evidence="9">
    <location>
        <begin position="1497"/>
        <end position="1518"/>
    </location>
</feature>
<dbReference type="Pfam" id="PF00361">
    <property type="entry name" value="Proton_antipo_M"/>
    <property type="match status" value="2"/>
</dbReference>
<evidence type="ECO:0000256" key="3">
    <source>
        <dbReference type="ARBA" id="ARBA00022449"/>
    </source>
</evidence>
<feature type="transmembrane region" description="Helical" evidence="9">
    <location>
        <begin position="164"/>
        <end position="187"/>
    </location>
</feature>
<dbReference type="NCBIfam" id="NF009288">
    <property type="entry name" value="PRK12648.1"/>
    <property type="match status" value="1"/>
</dbReference>
<evidence type="ECO:0000256" key="6">
    <source>
        <dbReference type="ARBA" id="ARBA00022989"/>
    </source>
</evidence>
<dbReference type="Pfam" id="PF13244">
    <property type="entry name" value="MbhD"/>
    <property type="match status" value="1"/>
</dbReference>
<feature type="transmembrane region" description="Helical" evidence="9">
    <location>
        <begin position="369"/>
        <end position="391"/>
    </location>
</feature>
<feature type="transmembrane region" description="Helical" evidence="9">
    <location>
        <begin position="653"/>
        <end position="671"/>
    </location>
</feature>
<feature type="transmembrane region" description="Helical" evidence="9">
    <location>
        <begin position="207"/>
        <end position="232"/>
    </location>
</feature>
<keyword evidence="8 9" id="KW-0472">Membrane</keyword>
<sequence>MLPSLPLLLALPFLMAVAVAAFPRSSRSTAAWLAALAPLGGLAILAWLTPSVLDGQVVRTMVPWLPQIGLDFALRLDGLAWMFAGLVLGIGALVVLYARYYLSSQDNAHRFYTYLLLFMGAMLGMVLSGNLLLLMVFWEMTSISSFLLIGFWSHRQDAREGARMALVITGGGGLALLAGVLLIGRIVGSFDLDVVLAAGEQIRASALYPYALFLVLAGIFTKSAQFPFHFWLPHAMAAPTPVSAYLHSATMVKAGVFLLARLHPALAGSDLFFYTVSGIGAITLLIGAWNAIFQHDLKGLLAYSTISHLGLITLLFGLSTPMAVVAGVFHILNHATFKASLFMAAGIIDHETGTRDMRKLGGLRRLMPFTSALAIIASLAMAGIPLLNGFLSKEMLFAEALSAGGTDTMRTAVSIAALLAGVFGVAYSLRFVHDTFFGKGPHGLDRVPHEPPRWMKVPVEILVVICVAVGIAPALTVAPVLHAAAASILGSAMPEYNLSIWHGFNLPLAMSAAGVVGGVALYFGLRKLIDLHGVTNTTPGRNVFHHQLDLLSAAAQRLTAGIANGSLQRMLLGLVLVAIVVAAAPYIANPASPEWTRPQPIPLLGWALWLVMMSCAVATLRMYKQRLLAVLLVGGVGLMVALTFVFLSAPDLALTQLLVEMVTLVLMLLGMNYLPAQSGPERPRWRKRRDALIAIVAGAGLGALAYSAMTLPPNTMAGELLARALPEAYGQNVVNVILVDFRGFDTFGEITVFGIAALVVHALLRRTRMAPEQIMPGPPIKLPVPADLAQIMFPLTLTVSIFLFLRGHNAPGGGFIAGLVLAVPLLIQYVIQGTASVESRFGFDYIRCIGIGLLIAILSGAASMLFGVPFLTSGHLDLHLPLIGDVPLASAIGFDIGVYLVVFGRDRPATPLGTNGGDALMELALASAIGVLAAIGIYLLLRARSFDVILGMTFLSYATNLLIFAGGRVVQGKAPVLQEGVESHLGNYTDPLPQALVLTAIVIAFAMTAVSIVLAMRSRSDNHTGRRCTAAPGRGPRMNHLVILPILVPLLGAALSLFVEHRRYGPKVQRAVAWTSLGALAVVVGLLFADTAGGDIRVYLLGDWPSRLGIALVADQLSAWMLLTTLLLAIPCLLHACSGWDRRAPHFHALFQFQLVGLNGAFLTGDIFNLFVFFEVMLIASYGLLLSGGRGLRMRIGLHYVVFNVTASTLFLIALGLLYASLGSLNMAELSQRIAEVPPAQLTLVKATMGLLLLVFCAKAALMPLYLWLPESYARAPAAVAALFAIMTKVGLYAVLRIQMLWFGEDAGAMAGYGRDWLLWAGVATLVLGGLGALAAARLRVLISYLVIVSAATLFIAFSVGTPKVLSAGLYYLPHSSFVAAALFLVADLIRRRRGGASDRKEVIAPMPGKETPAVLFLIAAVSVAGLPPLSGFLAKAALLAGMPAQYTGAVWTAVLVSSLLVIMGLTRGGIRLFWRVPLPDPDAPPPRKAPLRRVELFSACILLAYGIGMTLFAAPLMQHTDAIATQLLQPGDYVQQLRATTPEIRQP</sequence>
<evidence type="ECO:0000256" key="8">
    <source>
        <dbReference type="ARBA" id="ARBA00023136"/>
    </source>
</evidence>
<evidence type="ECO:0000256" key="9">
    <source>
        <dbReference type="SAM" id="Phobius"/>
    </source>
</evidence>
<dbReference type="Pfam" id="PF04039">
    <property type="entry name" value="MnhB"/>
    <property type="match status" value="1"/>
</dbReference>
<feature type="transmembrane region" description="Helical" evidence="9">
    <location>
        <begin position="627"/>
        <end position="647"/>
    </location>
</feature>
<evidence type="ECO:0000259" key="12">
    <source>
        <dbReference type="Pfam" id="PF04039"/>
    </source>
</evidence>
<feature type="transmembrane region" description="Helical" evidence="9">
    <location>
        <begin position="461"/>
        <end position="484"/>
    </location>
</feature>
<feature type="domain" description="NADH:quinone oxidoreductase/Mrp antiporter transmembrane" evidence="10">
    <location>
        <begin position="1166"/>
        <end position="1461"/>
    </location>
</feature>
<dbReference type="InterPro" id="IPR046806">
    <property type="entry name" value="MrpA_C/MbhE"/>
</dbReference>
<evidence type="ECO:0000256" key="4">
    <source>
        <dbReference type="ARBA" id="ARBA00022475"/>
    </source>
</evidence>
<organism evidence="15">
    <name type="scientific">Knufia peltigerae</name>
    <dbReference type="NCBI Taxonomy" id="1002370"/>
    <lineage>
        <taxon>Eukaryota</taxon>
        <taxon>Fungi</taxon>
        <taxon>Dikarya</taxon>
        <taxon>Ascomycota</taxon>
        <taxon>Pezizomycotina</taxon>
        <taxon>Eurotiomycetes</taxon>
        <taxon>Chaetothyriomycetidae</taxon>
        <taxon>Chaetothyriales</taxon>
        <taxon>Trichomeriaceae</taxon>
        <taxon>Knufia</taxon>
    </lineage>
</organism>
<keyword evidence="5 9" id="KW-0812">Transmembrane</keyword>
<evidence type="ECO:0000259" key="10">
    <source>
        <dbReference type="Pfam" id="PF00361"/>
    </source>
</evidence>
<dbReference type="InterPro" id="IPR050616">
    <property type="entry name" value="CPA3_Na-H_Antiporter_A"/>
</dbReference>
<feature type="transmembrane region" description="Helical" evidence="9">
    <location>
        <begin position="30"/>
        <end position="49"/>
    </location>
</feature>
<accession>A0AA39CQY6</accession>
<comment type="caution">
    <text evidence="15">The sequence shown here is derived from an EMBL/GenBank/DDBJ whole genome shotgun (WGS) entry which is preliminary data.</text>
</comment>
<dbReference type="InterPro" id="IPR001750">
    <property type="entry name" value="ND/Mrp_TM"/>
</dbReference>
<feature type="transmembrane region" description="Helical" evidence="9">
    <location>
        <begin position="811"/>
        <end position="831"/>
    </location>
</feature>
<feature type="transmembrane region" description="Helical" evidence="9">
    <location>
        <begin position="784"/>
        <end position="805"/>
    </location>
</feature>
<dbReference type="InterPro" id="IPR001516">
    <property type="entry name" value="Proton_antipo_N"/>
</dbReference>
<feature type="transmembrane region" description="Helical" evidence="9">
    <location>
        <begin position="1038"/>
        <end position="1059"/>
    </location>
</feature>
<evidence type="ECO:0000256" key="1">
    <source>
        <dbReference type="ARBA" id="ARBA00004651"/>
    </source>
</evidence>
<feature type="transmembrane region" description="Helical" evidence="9">
    <location>
        <begin position="271"/>
        <end position="293"/>
    </location>
</feature>
<feature type="transmembrane region" description="Helical" evidence="9">
    <location>
        <begin position="1247"/>
        <end position="1269"/>
    </location>
</feature>
<feature type="transmembrane region" description="Helical" evidence="9">
    <location>
        <begin position="1198"/>
        <end position="1220"/>
    </location>
</feature>
<keyword evidence="7" id="KW-0406">Ion transport</keyword>
<evidence type="ECO:0000259" key="14">
    <source>
        <dbReference type="Pfam" id="PF20501"/>
    </source>
</evidence>
<evidence type="ECO:0008006" key="16">
    <source>
        <dbReference type="Google" id="ProtNLM"/>
    </source>
</evidence>
<dbReference type="InterPro" id="IPR025383">
    <property type="entry name" value="MrpA_C/MbhD"/>
</dbReference>
<dbReference type="GO" id="GO:0015297">
    <property type="term" value="F:antiporter activity"/>
    <property type="evidence" value="ECO:0007669"/>
    <property type="project" value="UniProtKB-KW"/>
</dbReference>
<dbReference type="Gene3D" id="1.10.287.3510">
    <property type="match status" value="1"/>
</dbReference>
<dbReference type="NCBIfam" id="NF006573">
    <property type="entry name" value="PRK09094.1"/>
    <property type="match status" value="1"/>
</dbReference>